<dbReference type="InterPro" id="IPR000182">
    <property type="entry name" value="GNAT_dom"/>
</dbReference>
<dbReference type="Proteomes" id="UP000306552">
    <property type="component" value="Unassembled WGS sequence"/>
</dbReference>
<dbReference type="CDD" id="cd04301">
    <property type="entry name" value="NAT_SF"/>
    <property type="match status" value="1"/>
</dbReference>
<dbReference type="Gene3D" id="3.40.630.30">
    <property type="match status" value="1"/>
</dbReference>
<dbReference type="Pfam" id="PF13673">
    <property type="entry name" value="Acetyltransf_10"/>
    <property type="match status" value="1"/>
</dbReference>
<dbReference type="PROSITE" id="PS51186">
    <property type="entry name" value="GNAT"/>
    <property type="match status" value="1"/>
</dbReference>
<reference evidence="2 3" key="1">
    <citation type="submission" date="2019-04" db="EMBL/GenBank/DDBJ databases">
        <title>Psychroflexus halotolerans sp. nov., isolated from a marine solar saltern.</title>
        <authorList>
            <person name="Feng X."/>
        </authorList>
    </citation>
    <scope>NUCLEOTIDE SEQUENCE [LARGE SCALE GENOMIC DNA]</scope>
    <source>
        <strain evidence="2 3">WDS2C27</strain>
    </source>
</reference>
<protein>
    <submittedName>
        <fullName evidence="2">GNAT family N-acetyltransferase</fullName>
    </submittedName>
</protein>
<comment type="caution">
    <text evidence="2">The sequence shown here is derived from an EMBL/GenBank/DDBJ whole genome shotgun (WGS) entry which is preliminary data.</text>
</comment>
<keyword evidence="3" id="KW-1185">Reference proteome</keyword>
<dbReference type="EMBL" id="SWMU01000001">
    <property type="protein sequence ID" value="TKS57163.1"/>
    <property type="molecule type" value="Genomic_DNA"/>
</dbReference>
<dbReference type="AlphaFoldDB" id="A0A4U5TST0"/>
<sequence>MTFQNFNFSQLTIQQLYDILQLRSEVFVVEQNCVYQDIDGYDQLATHILAYDEKVLVAYARILPPHTYFKELSIGRIIVKEKYRKQAIGHDLMSFCLQFISVQFDSQIIKLSAQEHLKSFYEYHNFYQQGDGYLEDGIPHIAMYRSHEKVKL</sequence>
<organism evidence="2 3">
    <name type="scientific">Mesohalobacter halotolerans</name>
    <dbReference type="NCBI Taxonomy" id="1883405"/>
    <lineage>
        <taxon>Bacteria</taxon>
        <taxon>Pseudomonadati</taxon>
        <taxon>Bacteroidota</taxon>
        <taxon>Flavobacteriia</taxon>
        <taxon>Flavobacteriales</taxon>
        <taxon>Flavobacteriaceae</taxon>
        <taxon>Mesohalobacter</taxon>
    </lineage>
</organism>
<gene>
    <name evidence="2" type="ORF">FCN74_01725</name>
</gene>
<proteinExistence type="predicted"/>
<dbReference type="OrthoDB" id="9796171at2"/>
<dbReference type="InterPro" id="IPR016181">
    <property type="entry name" value="Acyl_CoA_acyltransferase"/>
</dbReference>
<keyword evidence="2" id="KW-0808">Transferase</keyword>
<feature type="domain" description="N-acetyltransferase" evidence="1">
    <location>
        <begin position="6"/>
        <end position="152"/>
    </location>
</feature>
<dbReference type="SUPFAM" id="SSF55729">
    <property type="entry name" value="Acyl-CoA N-acyltransferases (Nat)"/>
    <property type="match status" value="1"/>
</dbReference>
<evidence type="ECO:0000313" key="3">
    <source>
        <dbReference type="Proteomes" id="UP000306552"/>
    </source>
</evidence>
<dbReference type="GO" id="GO:0016747">
    <property type="term" value="F:acyltransferase activity, transferring groups other than amino-acyl groups"/>
    <property type="evidence" value="ECO:0007669"/>
    <property type="project" value="InterPro"/>
</dbReference>
<dbReference type="RefSeq" id="WP_138930866.1">
    <property type="nucleotide sequence ID" value="NZ_SWMU01000001.1"/>
</dbReference>
<evidence type="ECO:0000259" key="1">
    <source>
        <dbReference type="PROSITE" id="PS51186"/>
    </source>
</evidence>
<accession>A0A4U5TST0</accession>
<evidence type="ECO:0000313" key="2">
    <source>
        <dbReference type="EMBL" id="TKS57163.1"/>
    </source>
</evidence>
<name>A0A4U5TST0_9FLAO</name>